<evidence type="ECO:0000313" key="8">
    <source>
        <dbReference type="EMBL" id="PRO65293.1"/>
    </source>
</evidence>
<dbReference type="PANTHER" id="PTHR19278:SF9">
    <property type="entry name" value="URIDINE 5'-MONOPHOSPHATE SYNTHASE"/>
    <property type="match status" value="1"/>
</dbReference>
<dbReference type="InterPro" id="IPR023031">
    <property type="entry name" value="OPRT"/>
</dbReference>
<dbReference type="GO" id="GO:0004588">
    <property type="term" value="F:orotate phosphoribosyltransferase activity"/>
    <property type="evidence" value="ECO:0007669"/>
    <property type="project" value="UniProtKB-UniRule"/>
</dbReference>
<comment type="catalytic activity">
    <reaction evidence="6">
        <text>orotidine 5'-phosphate + diphosphate = orotate + 5-phospho-alpha-D-ribose 1-diphosphate</text>
        <dbReference type="Rhea" id="RHEA:10380"/>
        <dbReference type="ChEBI" id="CHEBI:30839"/>
        <dbReference type="ChEBI" id="CHEBI:33019"/>
        <dbReference type="ChEBI" id="CHEBI:57538"/>
        <dbReference type="ChEBI" id="CHEBI:58017"/>
        <dbReference type="EC" id="2.4.2.10"/>
    </reaction>
</comment>
<feature type="binding site" evidence="6">
    <location>
        <position position="101"/>
    </location>
    <ligand>
        <name>5-phospho-alpha-D-ribose 1-diphosphate</name>
        <dbReference type="ChEBI" id="CHEBI:58017"/>
        <note>ligand shared between dimeric partners</note>
    </ligand>
</feature>
<comment type="caution">
    <text evidence="8">The sequence shown here is derived from an EMBL/GenBank/DDBJ whole genome shotgun (WGS) entry which is preliminary data.</text>
</comment>
<keyword evidence="9" id="KW-1185">Reference proteome</keyword>
<feature type="binding site" evidence="6">
    <location>
        <position position="125"/>
    </location>
    <ligand>
        <name>orotate</name>
        <dbReference type="ChEBI" id="CHEBI:30839"/>
    </ligand>
</feature>
<comment type="similarity">
    <text evidence="6">Belongs to the purine/pyrimidine phosphoribosyltransferase family. PyrE subfamily.</text>
</comment>
<reference evidence="8 9" key="1">
    <citation type="submission" date="2018-03" db="EMBL/GenBank/DDBJ databases">
        <title>Bacillus urumqiensis sp. nov., a moderately haloalkaliphilic bacterium isolated from a salt lake.</title>
        <authorList>
            <person name="Zhao B."/>
            <person name="Liao Z."/>
        </authorList>
    </citation>
    <scope>NUCLEOTIDE SEQUENCE [LARGE SCALE GENOMIC DNA]</scope>
    <source>
        <strain evidence="8 9">BZ-SZ-XJ18</strain>
    </source>
</reference>
<dbReference type="PANTHER" id="PTHR19278">
    <property type="entry name" value="OROTATE PHOSPHORIBOSYLTRANSFERASE"/>
    <property type="match status" value="1"/>
</dbReference>
<feature type="binding site" evidence="6">
    <location>
        <position position="99"/>
    </location>
    <ligand>
        <name>5-phospho-alpha-D-ribose 1-diphosphate</name>
        <dbReference type="ChEBI" id="CHEBI:58017"/>
        <note>ligand shared between dimeric partners</note>
    </ligand>
</feature>
<keyword evidence="4 6" id="KW-0808">Transferase</keyword>
<dbReference type="Pfam" id="PF00156">
    <property type="entry name" value="Pribosyltran"/>
    <property type="match status" value="1"/>
</dbReference>
<evidence type="ECO:0000256" key="1">
    <source>
        <dbReference type="ARBA" id="ARBA00004889"/>
    </source>
</evidence>
<sequence length="210" mass="22514">MENNAVYTAEKLLETGAVTLSEKIPYTWSSGLKSPIYCDNRILLSYPAVRKKISRALAEAAAALNPDVIAGTATAGIPHAAWVADILDLPMVYVRAAEKSHGRKNKIEGHLPPGSRVVVIEDLISTGASAVKAADAVEEAGAETVGIQAIFTYGLEESASVPYPLSALTDLNELLQAAGRTNLLTVEEQSSIREWQKNPARWGTKKEMKA</sequence>
<dbReference type="InterPro" id="IPR029057">
    <property type="entry name" value="PRTase-like"/>
</dbReference>
<name>A0A2P6MGA3_ALKUR</name>
<gene>
    <name evidence="6 8" type="primary">pyrE</name>
    <name evidence="8" type="ORF">C6I21_10865</name>
</gene>
<dbReference type="InterPro" id="IPR004467">
    <property type="entry name" value="Or_phspho_trans_dom"/>
</dbReference>
<keyword evidence="3 6" id="KW-0328">Glycosyltransferase</keyword>
<proteinExistence type="inferred from homology"/>
<dbReference type="EMBL" id="PVNS01000009">
    <property type="protein sequence ID" value="PRO65293.1"/>
    <property type="molecule type" value="Genomic_DNA"/>
</dbReference>
<comment type="subunit">
    <text evidence="6">Homodimer.</text>
</comment>
<comment type="caution">
    <text evidence="6">Lacks conserved residue(s) required for the propagation of feature annotation.</text>
</comment>
<feature type="binding site" description="in other chain" evidence="6">
    <location>
        <begin position="121"/>
        <end position="129"/>
    </location>
    <ligand>
        <name>5-phospho-alpha-D-ribose 1-diphosphate</name>
        <dbReference type="ChEBI" id="CHEBI:58017"/>
        <note>ligand shared between dimeric partners</note>
    </ligand>
</feature>
<dbReference type="SUPFAM" id="SSF53271">
    <property type="entry name" value="PRTase-like"/>
    <property type="match status" value="1"/>
</dbReference>
<evidence type="ECO:0000313" key="9">
    <source>
        <dbReference type="Proteomes" id="UP000243650"/>
    </source>
</evidence>
<comment type="cofactor">
    <cofactor evidence="6">
        <name>Mg(2+)</name>
        <dbReference type="ChEBI" id="CHEBI:18420"/>
    </cofactor>
</comment>
<dbReference type="UniPathway" id="UPA00070">
    <property type="reaction ID" value="UER00119"/>
</dbReference>
<dbReference type="GO" id="GO:0044205">
    <property type="term" value="P:'de novo' UMP biosynthetic process"/>
    <property type="evidence" value="ECO:0007669"/>
    <property type="project" value="UniProtKB-UniRule"/>
</dbReference>
<evidence type="ECO:0000256" key="2">
    <source>
        <dbReference type="ARBA" id="ARBA00011971"/>
    </source>
</evidence>
<dbReference type="Proteomes" id="UP000243650">
    <property type="component" value="Unassembled WGS sequence"/>
</dbReference>
<dbReference type="OrthoDB" id="9802134at2"/>
<dbReference type="RefSeq" id="WP_105959493.1">
    <property type="nucleotide sequence ID" value="NZ_PVNS01000009.1"/>
</dbReference>
<dbReference type="Gene3D" id="3.40.50.2020">
    <property type="match status" value="1"/>
</dbReference>
<dbReference type="CDD" id="cd06223">
    <property type="entry name" value="PRTases_typeI"/>
    <property type="match status" value="1"/>
</dbReference>
<dbReference type="EC" id="2.4.2.10" evidence="2 6"/>
<keyword evidence="5 6" id="KW-0665">Pyrimidine biosynthesis</keyword>
<protein>
    <recommendedName>
        <fullName evidence="2 6">Orotate phosphoribosyltransferase</fullName>
        <shortName evidence="6">OPRT</shortName>
        <shortName evidence="6">OPRTase</shortName>
        <ecNumber evidence="2 6">2.4.2.10</ecNumber>
    </recommendedName>
</protein>
<evidence type="ECO:0000256" key="3">
    <source>
        <dbReference type="ARBA" id="ARBA00022676"/>
    </source>
</evidence>
<feature type="domain" description="Phosphoribosyltransferase" evidence="7">
    <location>
        <begin position="46"/>
        <end position="151"/>
    </location>
</feature>
<comment type="pathway">
    <text evidence="1 6">Pyrimidine metabolism; UMP biosynthesis via de novo pathway; UMP from orotate: step 1/2.</text>
</comment>
<dbReference type="GO" id="GO:0000287">
    <property type="term" value="F:magnesium ion binding"/>
    <property type="evidence" value="ECO:0007669"/>
    <property type="project" value="UniProtKB-UniRule"/>
</dbReference>
<dbReference type="AlphaFoldDB" id="A0A2P6MGA3"/>
<evidence type="ECO:0000259" key="7">
    <source>
        <dbReference type="Pfam" id="PF00156"/>
    </source>
</evidence>
<evidence type="ECO:0000256" key="5">
    <source>
        <dbReference type="ARBA" id="ARBA00022975"/>
    </source>
</evidence>
<dbReference type="GO" id="GO:0019856">
    <property type="term" value="P:pyrimidine nucleobase biosynthetic process"/>
    <property type="evidence" value="ECO:0007669"/>
    <property type="project" value="TreeGrafter"/>
</dbReference>
<evidence type="ECO:0000256" key="6">
    <source>
        <dbReference type="HAMAP-Rule" id="MF_01208"/>
    </source>
</evidence>
<accession>A0A2P6MGA3</accession>
<dbReference type="NCBIfam" id="TIGR00336">
    <property type="entry name" value="pyrE"/>
    <property type="match status" value="1"/>
</dbReference>
<feature type="binding site" evidence="6">
    <location>
        <position position="95"/>
    </location>
    <ligand>
        <name>5-phospho-alpha-D-ribose 1-diphosphate</name>
        <dbReference type="ChEBI" id="CHEBI:58017"/>
        <note>ligand shared between dimeric partners</note>
    </ligand>
</feature>
<dbReference type="InterPro" id="IPR000836">
    <property type="entry name" value="PRTase_dom"/>
</dbReference>
<keyword evidence="6" id="KW-0460">Magnesium</keyword>
<comment type="function">
    <text evidence="6">Catalyzes the transfer of a ribosyl phosphate group from 5-phosphoribose 1-diphosphate to orotate, leading to the formation of orotidine monophosphate (OMP).</text>
</comment>
<dbReference type="HAMAP" id="MF_01208">
    <property type="entry name" value="PyrE"/>
    <property type="match status" value="1"/>
</dbReference>
<organism evidence="8 9">
    <name type="scientific">Alkalicoccus urumqiensis</name>
    <name type="common">Bacillus urumqiensis</name>
    <dbReference type="NCBI Taxonomy" id="1548213"/>
    <lineage>
        <taxon>Bacteria</taxon>
        <taxon>Bacillati</taxon>
        <taxon>Bacillota</taxon>
        <taxon>Bacilli</taxon>
        <taxon>Bacillales</taxon>
        <taxon>Bacillaceae</taxon>
        <taxon>Alkalicoccus</taxon>
    </lineage>
</organism>
<evidence type="ECO:0000256" key="4">
    <source>
        <dbReference type="ARBA" id="ARBA00022679"/>
    </source>
</evidence>